<dbReference type="EMBL" id="BAAATM010000018">
    <property type="protein sequence ID" value="GAA2547570.1"/>
    <property type="molecule type" value="Genomic_DNA"/>
</dbReference>
<accession>A0ABN3NY50</accession>
<name>A0ABN3NY50_9ACTN</name>
<dbReference type="InterPro" id="IPR053465">
    <property type="entry name" value="Sortase_Class_E"/>
</dbReference>
<dbReference type="InterPro" id="IPR023365">
    <property type="entry name" value="Sortase_dom-sf"/>
</dbReference>
<dbReference type="NCBIfam" id="TIGR01076">
    <property type="entry name" value="sortase_fam"/>
    <property type="match status" value="1"/>
</dbReference>
<dbReference type="Gene3D" id="2.40.260.10">
    <property type="entry name" value="Sortase"/>
    <property type="match status" value="1"/>
</dbReference>
<keyword evidence="3" id="KW-1185">Reference proteome</keyword>
<proteinExistence type="predicted"/>
<dbReference type="Proteomes" id="UP001501095">
    <property type="component" value="Unassembled WGS sequence"/>
</dbReference>
<keyword evidence="1" id="KW-0378">Hydrolase</keyword>
<comment type="caution">
    <text evidence="2">The sequence shown here is derived from an EMBL/GenBank/DDBJ whole genome shotgun (WGS) entry which is preliminary data.</text>
</comment>
<dbReference type="NCBIfam" id="NF033747">
    <property type="entry name" value="class_E_sortase"/>
    <property type="match status" value="1"/>
</dbReference>
<organism evidence="2 3">
    <name type="scientific">Streptomyces levis</name>
    <dbReference type="NCBI Taxonomy" id="285566"/>
    <lineage>
        <taxon>Bacteria</taxon>
        <taxon>Bacillati</taxon>
        <taxon>Actinomycetota</taxon>
        <taxon>Actinomycetes</taxon>
        <taxon>Kitasatosporales</taxon>
        <taxon>Streptomycetaceae</taxon>
        <taxon>Streptomyces</taxon>
    </lineage>
</organism>
<dbReference type="CDD" id="cd05830">
    <property type="entry name" value="Sortase_E"/>
    <property type="match status" value="1"/>
</dbReference>
<dbReference type="InterPro" id="IPR005754">
    <property type="entry name" value="Sortase"/>
</dbReference>
<dbReference type="RefSeq" id="WP_344540998.1">
    <property type="nucleotide sequence ID" value="NZ_BAAATM010000018.1"/>
</dbReference>
<evidence type="ECO:0000256" key="1">
    <source>
        <dbReference type="ARBA" id="ARBA00022801"/>
    </source>
</evidence>
<reference evidence="3" key="1">
    <citation type="journal article" date="2019" name="Int. J. Syst. Evol. Microbiol.">
        <title>The Global Catalogue of Microorganisms (GCM) 10K type strain sequencing project: providing services to taxonomists for standard genome sequencing and annotation.</title>
        <authorList>
            <consortium name="The Broad Institute Genomics Platform"/>
            <consortium name="The Broad Institute Genome Sequencing Center for Infectious Disease"/>
            <person name="Wu L."/>
            <person name="Ma J."/>
        </authorList>
    </citation>
    <scope>NUCLEOTIDE SEQUENCE [LARGE SCALE GENOMIC DNA]</scope>
    <source>
        <strain evidence="3">JCM 6924</strain>
    </source>
</reference>
<dbReference type="Pfam" id="PF04203">
    <property type="entry name" value="Sortase"/>
    <property type="match status" value="1"/>
</dbReference>
<gene>
    <name evidence="2" type="ORF">GCM10010423_54130</name>
</gene>
<protein>
    <recommendedName>
        <fullName evidence="4">Class E sortase</fullName>
    </recommendedName>
</protein>
<sequence length="211" mass="23377">MRRVIRLLSFGLILAGLALGGFKVFQDRQSEDAYDHSQQALRGQLRQSAAPRDVPVEEEKPPALREGEALAVLRVPRFGPHYAPVIVEGVSRKALAKGPGHFPGTAQPGEMGNFAVAGHRTGWGEPFHRLPELTKGDRIDVEWKRTTYTYRVTHSKVVEPSDVGVLLPVPGKPGARPDKARITLITCTDRGWDGSYVHRFVVWGELERTGR</sequence>
<evidence type="ECO:0000313" key="2">
    <source>
        <dbReference type="EMBL" id="GAA2547570.1"/>
    </source>
</evidence>
<dbReference type="SUPFAM" id="SSF63817">
    <property type="entry name" value="Sortase"/>
    <property type="match status" value="1"/>
</dbReference>
<evidence type="ECO:0008006" key="4">
    <source>
        <dbReference type="Google" id="ProtNLM"/>
    </source>
</evidence>
<evidence type="ECO:0000313" key="3">
    <source>
        <dbReference type="Proteomes" id="UP001501095"/>
    </source>
</evidence>
<dbReference type="InterPro" id="IPR042003">
    <property type="entry name" value="Sortase_E"/>
</dbReference>